<dbReference type="EMBL" id="PUJX01000044">
    <property type="protein sequence ID" value="TDB44009.1"/>
    <property type="molecule type" value="Genomic_DNA"/>
</dbReference>
<accession>A0A4R4IUV3</accession>
<dbReference type="Proteomes" id="UP000295550">
    <property type="component" value="Unassembled WGS sequence"/>
</dbReference>
<dbReference type="RefSeq" id="WP_036847822.1">
    <property type="nucleotide sequence ID" value="NZ_CAWOLF010000044.1"/>
</dbReference>
<organism evidence="1 2">
    <name type="scientific">Photorhabdus luminescens subsp. mexicana</name>
    <dbReference type="NCBI Taxonomy" id="2100167"/>
    <lineage>
        <taxon>Bacteria</taxon>
        <taxon>Pseudomonadati</taxon>
        <taxon>Pseudomonadota</taxon>
        <taxon>Gammaproteobacteria</taxon>
        <taxon>Enterobacterales</taxon>
        <taxon>Morganellaceae</taxon>
        <taxon>Photorhabdus</taxon>
    </lineage>
</organism>
<evidence type="ECO:0000313" key="2">
    <source>
        <dbReference type="Proteomes" id="UP000295550"/>
    </source>
</evidence>
<reference evidence="1 2" key="1">
    <citation type="journal article" date="2019" name="Int. J. Syst. Evol. Microbiol.">
        <title>Photorhabdus khanii subsp. guanajuatensis subsp. nov., isolated from Heterorhabditis atacamensis, and Photorhabdus luminescens subsp. mexicana subsp. nov., isolated from Heterorhabditis mexicana entomopathogenic nematodes.</title>
        <authorList>
            <person name="Machado R.A.R."/>
            <person name="Bruno P."/>
            <person name="Arce C.C.M."/>
            <person name="Liechti N."/>
            <person name="Kohler A."/>
            <person name="Bernal J."/>
            <person name="Bruggmann R."/>
            <person name="Turlings T.C.J."/>
        </authorList>
    </citation>
    <scope>NUCLEOTIDE SEQUENCE [LARGE SCALE GENOMIC DNA]</scope>
    <source>
        <strain evidence="1 2">MEX47-22</strain>
    </source>
</reference>
<dbReference type="AlphaFoldDB" id="A0A4R4IUV3"/>
<protein>
    <submittedName>
        <fullName evidence="1">Uncharacterized protein</fullName>
    </submittedName>
</protein>
<gene>
    <name evidence="1" type="ORF">C5468_23265</name>
</gene>
<evidence type="ECO:0000313" key="1">
    <source>
        <dbReference type="EMBL" id="TDB44009.1"/>
    </source>
</evidence>
<proteinExistence type="predicted"/>
<sequence>MSRTINEAVRELEISITATERIVIAMLQLLSPVQKDALKDILFSECQIASEIIPADNEQLIKREKQITEKIHTLLQL</sequence>
<name>A0A4R4IUV3_PHOLU</name>
<comment type="caution">
    <text evidence="1">The sequence shown here is derived from an EMBL/GenBank/DDBJ whole genome shotgun (WGS) entry which is preliminary data.</text>
</comment>